<evidence type="ECO:0000313" key="2">
    <source>
        <dbReference type="EMBL" id="PKK80570.1"/>
    </source>
</evidence>
<feature type="compositionally biased region" description="Basic and acidic residues" evidence="1">
    <location>
        <begin position="223"/>
        <end position="238"/>
    </location>
</feature>
<feature type="region of interest" description="Disordered" evidence="1">
    <location>
        <begin position="223"/>
        <end position="250"/>
    </location>
</feature>
<reference evidence="2 3" key="2">
    <citation type="submission" date="2017-10" db="EMBL/GenBank/DDBJ databases">
        <title>Extensive intraspecific genome diversity in a model arbuscular mycorrhizal fungus.</title>
        <authorList>
            <person name="Chen E.C.H."/>
            <person name="Morin E."/>
            <person name="Baudet D."/>
            <person name="Noel J."/>
            <person name="Ndikumana S."/>
            <person name="Charron P."/>
            <person name="St-Onge C."/>
            <person name="Giorgi J."/>
            <person name="Grigoriev I.V."/>
            <person name="Roux C."/>
            <person name="Martin F.M."/>
            <person name="Corradi N."/>
        </authorList>
    </citation>
    <scope>NUCLEOTIDE SEQUENCE [LARGE SCALE GENOMIC DNA]</scope>
    <source>
        <strain evidence="2 3">C2</strain>
    </source>
</reference>
<dbReference type="AlphaFoldDB" id="A0A2N1P317"/>
<evidence type="ECO:0000256" key="1">
    <source>
        <dbReference type="SAM" id="MobiDB-lite"/>
    </source>
</evidence>
<name>A0A2N1P317_9GLOM</name>
<dbReference type="VEuPathDB" id="FungiDB:RhiirFUN_003489"/>
<proteinExistence type="predicted"/>
<gene>
    <name evidence="2" type="ORF">RhiirC2_859788</name>
</gene>
<protein>
    <submittedName>
        <fullName evidence="2">Uncharacterized protein</fullName>
    </submittedName>
</protein>
<sequence length="250" mass="28837">MSSQTVGILERVIKARLGSDVSLSIRQIHPRSVCEIMESQTLIYDFKKHLGQATSMSPCIPINNFQYYVTRYIRNFLCIVSNDIFYQIKKLSCVCKLQTHITLNIFSVLTTMSVCEARKGPSVLEGQRGQVLRQRTFQHDPVYDIHSKEYIDDLVHVTIRSDLFKNVEGAMVKTKALAKMVIYAGASIDSIRKRPKVPDIPDVFYDLVEAFYYSLREGDFTKQPDHLPSRLRNQENHRRRERGAVSYNRG</sequence>
<dbReference type="VEuPathDB" id="FungiDB:FUN_021644"/>
<dbReference type="EMBL" id="LLXL01000010">
    <property type="protein sequence ID" value="PKK80570.1"/>
    <property type="molecule type" value="Genomic_DNA"/>
</dbReference>
<comment type="caution">
    <text evidence="2">The sequence shown here is derived from an EMBL/GenBank/DDBJ whole genome shotgun (WGS) entry which is preliminary data.</text>
</comment>
<organism evidence="2 3">
    <name type="scientific">Rhizophagus irregularis</name>
    <dbReference type="NCBI Taxonomy" id="588596"/>
    <lineage>
        <taxon>Eukaryota</taxon>
        <taxon>Fungi</taxon>
        <taxon>Fungi incertae sedis</taxon>
        <taxon>Mucoromycota</taxon>
        <taxon>Glomeromycotina</taxon>
        <taxon>Glomeromycetes</taxon>
        <taxon>Glomerales</taxon>
        <taxon>Glomeraceae</taxon>
        <taxon>Rhizophagus</taxon>
    </lineage>
</organism>
<dbReference type="Proteomes" id="UP000233469">
    <property type="component" value="Unassembled WGS sequence"/>
</dbReference>
<reference evidence="2 3" key="1">
    <citation type="submission" date="2016-04" db="EMBL/GenBank/DDBJ databases">
        <title>Genome analyses suggest a sexual origin of heterokaryosis in a supposedly ancient asexual fungus.</title>
        <authorList>
            <person name="Ropars J."/>
            <person name="Sedzielewska K."/>
            <person name="Noel J."/>
            <person name="Charron P."/>
            <person name="Farinelli L."/>
            <person name="Marton T."/>
            <person name="Kruger M."/>
            <person name="Pelin A."/>
            <person name="Brachmann A."/>
            <person name="Corradi N."/>
        </authorList>
    </citation>
    <scope>NUCLEOTIDE SEQUENCE [LARGE SCALE GENOMIC DNA]</scope>
    <source>
        <strain evidence="2 3">C2</strain>
    </source>
</reference>
<evidence type="ECO:0000313" key="3">
    <source>
        <dbReference type="Proteomes" id="UP000233469"/>
    </source>
</evidence>
<accession>A0A2N1P317</accession>